<name>L5L130_PTEAL</name>
<accession>L5L130</accession>
<organism evidence="1 2">
    <name type="scientific">Pteropus alecto</name>
    <name type="common">Black flying fox</name>
    <dbReference type="NCBI Taxonomy" id="9402"/>
    <lineage>
        <taxon>Eukaryota</taxon>
        <taxon>Metazoa</taxon>
        <taxon>Chordata</taxon>
        <taxon>Craniata</taxon>
        <taxon>Vertebrata</taxon>
        <taxon>Euteleostomi</taxon>
        <taxon>Mammalia</taxon>
        <taxon>Eutheria</taxon>
        <taxon>Laurasiatheria</taxon>
        <taxon>Chiroptera</taxon>
        <taxon>Yinpterochiroptera</taxon>
        <taxon>Pteropodoidea</taxon>
        <taxon>Pteropodidae</taxon>
        <taxon>Pteropodinae</taxon>
        <taxon>Pteropus</taxon>
    </lineage>
</organism>
<keyword evidence="2" id="KW-1185">Reference proteome</keyword>
<dbReference type="Proteomes" id="UP000010552">
    <property type="component" value="Unassembled WGS sequence"/>
</dbReference>
<gene>
    <name evidence="1" type="ORF">PAL_GLEAN10018959</name>
</gene>
<dbReference type="AlphaFoldDB" id="L5L130"/>
<sequence>MLRASAPSPRRRELDLLAARRGHRVVVNDQAGLTCRLCPALVSAACPCLDLSSDTPCRPSSCVSRAGAEQQSIKAETHDGGSWSGALWAPLWVQNVPCATRECGESPCPVPALHNGGGKACP</sequence>
<reference evidence="2" key="1">
    <citation type="journal article" date="2013" name="Science">
        <title>Comparative analysis of bat genomes provides insight into the evolution of flight and immunity.</title>
        <authorList>
            <person name="Zhang G."/>
            <person name="Cowled C."/>
            <person name="Shi Z."/>
            <person name="Huang Z."/>
            <person name="Bishop-Lilly K.A."/>
            <person name="Fang X."/>
            <person name="Wynne J.W."/>
            <person name="Xiong Z."/>
            <person name="Baker M.L."/>
            <person name="Zhao W."/>
            <person name="Tachedjian M."/>
            <person name="Zhu Y."/>
            <person name="Zhou P."/>
            <person name="Jiang X."/>
            <person name="Ng J."/>
            <person name="Yang L."/>
            <person name="Wu L."/>
            <person name="Xiao J."/>
            <person name="Feng Y."/>
            <person name="Chen Y."/>
            <person name="Sun X."/>
            <person name="Zhang Y."/>
            <person name="Marsh G.A."/>
            <person name="Crameri G."/>
            <person name="Broder C.C."/>
            <person name="Frey K.G."/>
            <person name="Wang L.F."/>
            <person name="Wang J."/>
        </authorList>
    </citation>
    <scope>NUCLEOTIDE SEQUENCE [LARGE SCALE GENOMIC DNA]</scope>
</reference>
<dbReference type="EMBL" id="KB030406">
    <property type="protein sequence ID" value="ELK17424.1"/>
    <property type="molecule type" value="Genomic_DNA"/>
</dbReference>
<protein>
    <submittedName>
        <fullName evidence="1">Uncharacterized protein</fullName>
    </submittedName>
</protein>
<proteinExistence type="predicted"/>
<dbReference type="InParanoid" id="L5L130"/>
<evidence type="ECO:0000313" key="2">
    <source>
        <dbReference type="Proteomes" id="UP000010552"/>
    </source>
</evidence>
<evidence type="ECO:0000313" key="1">
    <source>
        <dbReference type="EMBL" id="ELK17424.1"/>
    </source>
</evidence>